<proteinExistence type="predicted"/>
<dbReference type="InterPro" id="IPR036890">
    <property type="entry name" value="HATPase_C_sf"/>
</dbReference>
<evidence type="ECO:0000259" key="1">
    <source>
        <dbReference type="Pfam" id="PF25794"/>
    </source>
</evidence>
<organism evidence="2 3">
    <name type="scientific">Oryza sativa subsp. indica</name>
    <name type="common">Rice</name>
    <dbReference type="NCBI Taxonomy" id="39946"/>
    <lineage>
        <taxon>Eukaryota</taxon>
        <taxon>Viridiplantae</taxon>
        <taxon>Streptophyta</taxon>
        <taxon>Embryophyta</taxon>
        <taxon>Tracheophyta</taxon>
        <taxon>Spermatophyta</taxon>
        <taxon>Magnoliopsida</taxon>
        <taxon>Liliopsida</taxon>
        <taxon>Poales</taxon>
        <taxon>Poaceae</taxon>
        <taxon>BOP clade</taxon>
        <taxon>Oryzoideae</taxon>
        <taxon>Oryzeae</taxon>
        <taxon>Oryzinae</taxon>
        <taxon>Oryza</taxon>
        <taxon>Oryza sativa</taxon>
    </lineage>
</organism>
<dbReference type="Gramene" id="BGIOSGA033928-TA">
    <property type="protein sequence ID" value="BGIOSGA033928-PA"/>
    <property type="gene ID" value="BGIOSGA033928"/>
</dbReference>
<evidence type="ECO:0000313" key="3">
    <source>
        <dbReference type="Proteomes" id="UP000007015"/>
    </source>
</evidence>
<sequence length="2351" mass="263209">MSSSSSAAAEAAPREHVERIRRERYYIGREERNPLAEDMHQAVIYLSQEIYSKDVHFLMELVQNAEDNEYPSGVAPSLEFLVTSNDITGSGASATLLIFNNEKGFSPANIESIIRVGKSTKKGNRDKGYIGEKGIGFKSVFLISSQPHIFSNGYQIKFNEKPCAECGIGYIVPEWVESRPSLSDIRTIYGSSKVLPTTTIILPLKSEKVDAVKKQLSSMHPEMLLFLSKIRQLSVKEENLNPKCSTVSEISISSEKNFQERKNMHAESYTLHLSALENGKGEEECGYYMWRQKFPVKPENRVDKRAEIDEWVIILAFPYGQRLSRGKQLSPGVYAFLPTEMVTNFPFIIQADFLLASSREAILFDSPWNKGILECVPSAFLNAFVALVKSGADAPSMSLPSMFNFLPVGSSLIPLLEPVRSGIKDKVLAEDIVPCESYTPQKIFCKPAVVGRLKPDSFGISSAKHRNPRVDLKNLSTPGIGFKSVFLISSQPHIFSNGYQIKFNEKPCAECGIGYIVPEWVESRPSLSDIRTIYGSSKVLPTTTIILPLKSEKVDAVKKQLSSMHPEMLLFLSKIRQLSVKEENVNHKCSPVTLENGKGEEECGYYMWRQKFPVKPENRVDKRAEIDEWVITLAFPYGQRLSRGKQMSPGVYAFLPTEMVTNFPFIIQADFLLASSREAILFDSPWNKGILECVPSAFLNAFVALVKSGADVPAMSLPSMFNFLPVGSSLIPLLEPVRSGIKDKTMSSSAAAAAEAPREHVERIRRERYYIGREERNPLAEDMHQAVTYLSQEIYSKDVHFLMELVQNAEDNEYPSGVAPSLEFLVSSNDITGSGASATLLIFNNEKGFSPANIESIIRVGKSTKKGNRDKGYIGEKGIGFKSVFLISSQPHIFSNGYQIKFNEKPCAECGIGYIVPEWVESRPSLSDIRTIYGSSKVLPTTTIIIPLKSEKVDSVKKQLSSIHPEMLLFLSKIRQLSVKEENVNPKCSTVSEISISSEKNFQERKNMHAESYTLHLSALENGKGEEECGYYMWRQKFPVKPENRVDKRAEIDEWVITLAFPHGQRLSRGKQMSPGVYAFLPTEMVTNFPFIIQADFLLASSREAILFDSTWNKGILECVPSAFLNAFVALVKSGVDAPGMSLPSMFNFLPVGSSLIPLLEPVRSGIKDKVLAEDIVPCESYTPQKIFCKPAVVGRLKPDFWDILSKAQKSGVDLKNLSTHGTYIISSHFDKSAYNSVLEFLGIKSVNPEWYAKCIEGSNLVKEVPEQLYLEIISFVADNWQICFSGTNMSSIPLLKRSVIAFAHFLYHSTQKKYIESYYLPGLLRAMPVIDNYGSAITARKGILVPAKGSKWVGLMGSNPWRNEKYVELSSDYNSANYFAGQCTSEDQLMAFLKTQLQASDVPFINPPDASFPTVSSPLTMDNAILLLEWIRNLNSKGSQLPARFLACIKQGSWLKTSVGYKPPNESFLSGAEWGSLLQTGSSFVDIPMIDQQFYGNKLQEYKKELQAIGVRFEFREASAYIGNRLMSMAENNMLTRENVYSLLRLIRFMREKVLSPSELINSVKNGKWMKTDIGYRSPADCIIKDSGWEVASCISDQPFLDVKFYGKAILSYKQELELLGVVAGFKDNYNLVINNFKFSSTAITPEATILILKCIRHVRSCDDFVNKLRGLKWVRTNMGFCAPNKSFFVDPEWECLIKVFDGIPVIDIGFYGSKISSYKEELKKTGLITRFEEASKAIADIFKQMVSKSALTKANILALLASYRQLRTHSPMPVELFNCMRTEKWLSTSIGSKAPKDAILFNEEWQSLSPIANLPFIDGSDSQHGLGKEIHGYKDVLKELGAIVEVKFGSRFVITGLNIPNDPLSKATVLALLKCIRIYLASTAALPKGFCENIASKEWLKTTIGYRCPDECILFDPKCTCICKEDGPFIDEAFYGSEIASFKDVLMKIGVIVDIKRGHDLVARHLRNHKDSATISRIYLYLKDCNWEPENKTSNWVWLPNGSGSGEWVSAPSCVLHDRDNLFTSHLHVLDKYYDKKLLDYFSVFLGVRHGPSPEDYCKLWSTWESSVSELSKADCSAFWKFVATNWGQNMNKLLSGCIKVPVCTDGKIILSSKKDVFIPDDLLLKDLFSKLSQQAVFIWYPSSSLPSMSRARLNNIYSSIGVGTISKAVRKNDSFTLGSGSLKTVGLNMVIKAGLLQLVLAFLADPALDISTKERHKMVSWLLNVTVLETDEPITVAYSVSLSSGRALDVKASRMLRWERDNFKLYMQRSHDAAGYKEKIEFATYFSEEISGGLLFEMADQIPSLAELVKVGSLLDFQDAAVDFLLKSKNLQLFPEDEAFLKASLQGL</sequence>
<protein>
    <recommendedName>
        <fullName evidence="1">Sacsin/Nov domain-containing protein</fullName>
    </recommendedName>
</protein>
<dbReference type="EMBL" id="CM000136">
    <property type="protein sequence ID" value="EEC68239.1"/>
    <property type="molecule type" value="Genomic_DNA"/>
</dbReference>
<dbReference type="HOGENOM" id="CLU_229673_0_0_1"/>
<feature type="domain" description="Sacsin/Nov" evidence="1">
    <location>
        <begin position="51"/>
        <end position="153"/>
    </location>
</feature>
<dbReference type="OMA" id="GWYAKCI"/>
<dbReference type="NCBIfam" id="NF047352">
    <property type="entry name" value="P_loop_sacsin"/>
    <property type="match status" value="2"/>
</dbReference>
<dbReference type="Gene3D" id="3.30.565.10">
    <property type="entry name" value="Histidine kinase-like ATPase, C-terminal domain"/>
    <property type="match status" value="2"/>
</dbReference>
<evidence type="ECO:0000313" key="2">
    <source>
        <dbReference type="EMBL" id="EEC68239.1"/>
    </source>
</evidence>
<accession>B8BKQ3</accession>
<reference evidence="2 3" key="1">
    <citation type="journal article" date="2005" name="PLoS Biol.">
        <title>The genomes of Oryza sativa: a history of duplications.</title>
        <authorList>
            <person name="Yu J."/>
            <person name="Wang J."/>
            <person name="Lin W."/>
            <person name="Li S."/>
            <person name="Li H."/>
            <person name="Zhou J."/>
            <person name="Ni P."/>
            <person name="Dong W."/>
            <person name="Hu S."/>
            <person name="Zeng C."/>
            <person name="Zhang J."/>
            <person name="Zhang Y."/>
            <person name="Li R."/>
            <person name="Xu Z."/>
            <person name="Li S."/>
            <person name="Li X."/>
            <person name="Zheng H."/>
            <person name="Cong L."/>
            <person name="Lin L."/>
            <person name="Yin J."/>
            <person name="Geng J."/>
            <person name="Li G."/>
            <person name="Shi J."/>
            <person name="Liu J."/>
            <person name="Lv H."/>
            <person name="Li J."/>
            <person name="Wang J."/>
            <person name="Deng Y."/>
            <person name="Ran L."/>
            <person name="Shi X."/>
            <person name="Wang X."/>
            <person name="Wu Q."/>
            <person name="Li C."/>
            <person name="Ren X."/>
            <person name="Wang J."/>
            <person name="Wang X."/>
            <person name="Li D."/>
            <person name="Liu D."/>
            <person name="Zhang X."/>
            <person name="Ji Z."/>
            <person name="Zhao W."/>
            <person name="Sun Y."/>
            <person name="Zhang Z."/>
            <person name="Bao J."/>
            <person name="Han Y."/>
            <person name="Dong L."/>
            <person name="Ji J."/>
            <person name="Chen P."/>
            <person name="Wu S."/>
            <person name="Liu J."/>
            <person name="Xiao Y."/>
            <person name="Bu D."/>
            <person name="Tan J."/>
            <person name="Yang L."/>
            <person name="Ye C."/>
            <person name="Zhang J."/>
            <person name="Xu J."/>
            <person name="Zhou Y."/>
            <person name="Yu Y."/>
            <person name="Zhang B."/>
            <person name="Zhuang S."/>
            <person name="Wei H."/>
            <person name="Liu B."/>
            <person name="Lei M."/>
            <person name="Yu H."/>
            <person name="Li Y."/>
            <person name="Xu H."/>
            <person name="Wei S."/>
            <person name="He X."/>
            <person name="Fang L."/>
            <person name="Zhang Z."/>
            <person name="Zhang Y."/>
            <person name="Huang X."/>
            <person name="Su Z."/>
            <person name="Tong W."/>
            <person name="Li J."/>
            <person name="Tong Z."/>
            <person name="Li S."/>
            <person name="Ye J."/>
            <person name="Wang L."/>
            <person name="Fang L."/>
            <person name="Lei T."/>
            <person name="Chen C."/>
            <person name="Chen H."/>
            <person name="Xu Z."/>
            <person name="Li H."/>
            <person name="Huang H."/>
            <person name="Zhang F."/>
            <person name="Xu H."/>
            <person name="Li N."/>
            <person name="Zhao C."/>
            <person name="Li S."/>
            <person name="Dong L."/>
            <person name="Huang Y."/>
            <person name="Li L."/>
            <person name="Xi Y."/>
            <person name="Qi Q."/>
            <person name="Li W."/>
            <person name="Zhang B."/>
            <person name="Hu W."/>
            <person name="Zhang Y."/>
            <person name="Tian X."/>
            <person name="Jiao Y."/>
            <person name="Liang X."/>
            <person name="Jin J."/>
            <person name="Gao L."/>
            <person name="Zheng W."/>
            <person name="Hao B."/>
            <person name="Liu S."/>
            <person name="Wang W."/>
            <person name="Yuan L."/>
            <person name="Cao M."/>
            <person name="McDermott J."/>
            <person name="Samudrala R."/>
            <person name="Wang J."/>
            <person name="Wong G.K."/>
            <person name="Yang H."/>
        </authorList>
    </citation>
    <scope>NUCLEOTIDE SEQUENCE [LARGE SCALE GENOMIC DNA]</scope>
    <source>
        <strain evidence="3">cv. 93-11</strain>
    </source>
</reference>
<dbReference type="Proteomes" id="UP000007015">
    <property type="component" value="Chromosome 11"/>
</dbReference>
<dbReference type="SUPFAM" id="SSF55874">
    <property type="entry name" value="ATPase domain of HSP90 chaperone/DNA topoisomerase II/histidine kinase"/>
    <property type="match status" value="2"/>
</dbReference>
<feature type="domain" description="Sacsin/Nov" evidence="1">
    <location>
        <begin position="795"/>
        <end position="897"/>
    </location>
</feature>
<dbReference type="InterPro" id="IPR052957">
    <property type="entry name" value="Auxin_embryo_med"/>
</dbReference>
<keyword evidence="3" id="KW-1185">Reference proteome</keyword>
<dbReference type="STRING" id="39946.B8BKQ3"/>
<dbReference type="PANTHER" id="PTHR32387:SF3">
    <property type="entry name" value="ATP_DNA BINDING PROTEIN"/>
    <property type="match status" value="1"/>
</dbReference>
<name>B8BKQ3_ORYSI</name>
<dbReference type="PANTHER" id="PTHR32387">
    <property type="entry name" value="WU:FJ29H11"/>
    <property type="match status" value="1"/>
</dbReference>
<gene>
    <name evidence="2" type="ORF">OsI_36251</name>
</gene>
<dbReference type="Pfam" id="PF25794">
    <property type="entry name" value="SACS"/>
    <property type="match status" value="2"/>
</dbReference>
<dbReference type="InterPro" id="IPR058210">
    <property type="entry name" value="SACS/Nov_dom"/>
</dbReference>